<dbReference type="Gene3D" id="3.40.50.720">
    <property type="entry name" value="NAD(P)-binding Rossmann-like Domain"/>
    <property type="match status" value="1"/>
</dbReference>
<organism evidence="3 4">
    <name type="scientific">candidate division WOR-3 bacterium</name>
    <dbReference type="NCBI Taxonomy" id="2052148"/>
    <lineage>
        <taxon>Bacteria</taxon>
        <taxon>Bacteria division WOR-3</taxon>
    </lineage>
</organism>
<evidence type="ECO:0000313" key="4">
    <source>
        <dbReference type="Proteomes" id="UP000268469"/>
    </source>
</evidence>
<sequence>MRVLITGGAGFIGSHLVDAHVERGDEVLIIDNLSTGREENVNPRARFEKRDITDDLRAIFQSFRPQVVNHHAAQINVRRSEEDPMFDARVNILGTLNLLLLSKEFQVEQFIFASSGGTVYGETDDLPTREDHPLRPISPYGISKVTGEFYVQTILDGSKWTILRYSNVYGPRQNPLSEAGVIAIFINNILKGKPSIIFGDGNQTRDYVHVFDCVAVNLLALTGPGEIYNIGTGVETSVNQLIRMMREILKVEFDYHHGPPRAGELRRSCLDCTRARNRLGWRPRIKLEEGIERTYQYFKQLS</sequence>
<reference evidence="3 4" key="1">
    <citation type="submission" date="2018-06" db="EMBL/GenBank/DDBJ databases">
        <title>Extensive metabolic versatility and redundancy in microbially diverse, dynamic hydrothermal sediments.</title>
        <authorList>
            <person name="Dombrowski N."/>
            <person name="Teske A."/>
            <person name="Baker B.J."/>
        </authorList>
    </citation>
    <scope>NUCLEOTIDE SEQUENCE [LARGE SCALE GENOMIC DNA]</scope>
    <source>
        <strain evidence="3">B36_G15</strain>
    </source>
</reference>
<comment type="caution">
    <text evidence="3">The sequence shown here is derived from an EMBL/GenBank/DDBJ whole genome shotgun (WGS) entry which is preliminary data.</text>
</comment>
<gene>
    <name evidence="3" type="ORF">DRP53_03170</name>
</gene>
<dbReference type="InterPro" id="IPR036291">
    <property type="entry name" value="NAD(P)-bd_dom_sf"/>
</dbReference>
<evidence type="ECO:0000313" key="3">
    <source>
        <dbReference type="EMBL" id="RKX70978.1"/>
    </source>
</evidence>
<dbReference type="Proteomes" id="UP000268469">
    <property type="component" value="Unassembled WGS sequence"/>
</dbReference>
<dbReference type="SUPFAM" id="SSF51735">
    <property type="entry name" value="NAD(P)-binding Rossmann-fold domains"/>
    <property type="match status" value="1"/>
</dbReference>
<dbReference type="InterPro" id="IPR001509">
    <property type="entry name" value="Epimerase_deHydtase"/>
</dbReference>
<dbReference type="AlphaFoldDB" id="A0A660SJJ3"/>
<comment type="similarity">
    <text evidence="1">Belongs to the NAD(P)-dependent epimerase/dehydratase family.</text>
</comment>
<dbReference type="EMBL" id="QNBE01000021">
    <property type="protein sequence ID" value="RKX70978.1"/>
    <property type="molecule type" value="Genomic_DNA"/>
</dbReference>
<dbReference type="PANTHER" id="PTHR43000">
    <property type="entry name" value="DTDP-D-GLUCOSE 4,6-DEHYDRATASE-RELATED"/>
    <property type="match status" value="1"/>
</dbReference>
<dbReference type="Gene3D" id="3.90.25.10">
    <property type="entry name" value="UDP-galactose 4-epimerase, domain 1"/>
    <property type="match status" value="1"/>
</dbReference>
<name>A0A660SJJ3_UNCW3</name>
<dbReference type="Pfam" id="PF01370">
    <property type="entry name" value="Epimerase"/>
    <property type="match status" value="1"/>
</dbReference>
<feature type="domain" description="NAD-dependent epimerase/dehydratase" evidence="2">
    <location>
        <begin position="3"/>
        <end position="231"/>
    </location>
</feature>
<evidence type="ECO:0000259" key="2">
    <source>
        <dbReference type="Pfam" id="PF01370"/>
    </source>
</evidence>
<protein>
    <submittedName>
        <fullName evidence="3">UDP-glucose 4-epimerase</fullName>
    </submittedName>
</protein>
<accession>A0A660SJJ3</accession>
<proteinExistence type="inferred from homology"/>
<evidence type="ECO:0000256" key="1">
    <source>
        <dbReference type="ARBA" id="ARBA00007637"/>
    </source>
</evidence>